<protein>
    <submittedName>
        <fullName evidence="1">Uncharacterized protein</fullName>
    </submittedName>
</protein>
<dbReference type="AlphaFoldDB" id="A0A0F9P1B8"/>
<proteinExistence type="predicted"/>
<sequence>MAKKILELKIEVESDVEAYFVVNKITQLNFLSNIKVKEAKYNGKTHLFDSNKKRKGFLKGKTEKD</sequence>
<evidence type="ECO:0000313" key="1">
    <source>
        <dbReference type="EMBL" id="KKN18197.1"/>
    </source>
</evidence>
<accession>A0A0F9P1B8</accession>
<gene>
    <name evidence="1" type="ORF">LCGC14_0958330</name>
</gene>
<organism evidence="1">
    <name type="scientific">marine sediment metagenome</name>
    <dbReference type="NCBI Taxonomy" id="412755"/>
    <lineage>
        <taxon>unclassified sequences</taxon>
        <taxon>metagenomes</taxon>
        <taxon>ecological metagenomes</taxon>
    </lineage>
</organism>
<reference evidence="1" key="1">
    <citation type="journal article" date="2015" name="Nature">
        <title>Complex archaea that bridge the gap between prokaryotes and eukaryotes.</title>
        <authorList>
            <person name="Spang A."/>
            <person name="Saw J.H."/>
            <person name="Jorgensen S.L."/>
            <person name="Zaremba-Niedzwiedzka K."/>
            <person name="Martijn J."/>
            <person name="Lind A.E."/>
            <person name="van Eijk R."/>
            <person name="Schleper C."/>
            <person name="Guy L."/>
            <person name="Ettema T.J."/>
        </authorList>
    </citation>
    <scope>NUCLEOTIDE SEQUENCE</scope>
</reference>
<name>A0A0F9P1B8_9ZZZZ</name>
<dbReference type="EMBL" id="LAZR01003450">
    <property type="protein sequence ID" value="KKN18197.1"/>
    <property type="molecule type" value="Genomic_DNA"/>
</dbReference>
<comment type="caution">
    <text evidence="1">The sequence shown here is derived from an EMBL/GenBank/DDBJ whole genome shotgun (WGS) entry which is preliminary data.</text>
</comment>